<protein>
    <submittedName>
        <fullName evidence="2">Uncharacterized protein</fullName>
    </submittedName>
</protein>
<dbReference type="EMBL" id="MU154569">
    <property type="protein sequence ID" value="KAF9494727.1"/>
    <property type="molecule type" value="Genomic_DNA"/>
</dbReference>
<dbReference type="Proteomes" id="UP000807025">
    <property type="component" value="Unassembled WGS sequence"/>
</dbReference>
<evidence type="ECO:0000313" key="3">
    <source>
        <dbReference type="Proteomes" id="UP000807025"/>
    </source>
</evidence>
<name>A0A9P5ZUJ1_PLEER</name>
<gene>
    <name evidence="2" type="ORF">BDN71DRAFT_1590228</name>
</gene>
<organism evidence="2 3">
    <name type="scientific">Pleurotus eryngii</name>
    <name type="common">Boletus of the steppes</name>
    <dbReference type="NCBI Taxonomy" id="5323"/>
    <lineage>
        <taxon>Eukaryota</taxon>
        <taxon>Fungi</taxon>
        <taxon>Dikarya</taxon>
        <taxon>Basidiomycota</taxon>
        <taxon>Agaricomycotina</taxon>
        <taxon>Agaricomycetes</taxon>
        <taxon>Agaricomycetidae</taxon>
        <taxon>Agaricales</taxon>
        <taxon>Pleurotineae</taxon>
        <taxon>Pleurotaceae</taxon>
        <taxon>Pleurotus</taxon>
    </lineage>
</organism>
<feature type="region of interest" description="Disordered" evidence="1">
    <location>
        <begin position="91"/>
        <end position="112"/>
    </location>
</feature>
<comment type="caution">
    <text evidence="2">The sequence shown here is derived from an EMBL/GenBank/DDBJ whole genome shotgun (WGS) entry which is preliminary data.</text>
</comment>
<evidence type="ECO:0000256" key="1">
    <source>
        <dbReference type="SAM" id="MobiDB-lite"/>
    </source>
</evidence>
<evidence type="ECO:0000313" key="2">
    <source>
        <dbReference type="EMBL" id="KAF9494727.1"/>
    </source>
</evidence>
<sequence>MTLGGPSTASDAMNHNDGQPAGMSLSTWASQVSSSLATLGEQISTISHVTPNGHIILQNAERVAARIEALEARYIHLEEEVAQLRRMIEPNQDVGTGNQQEGSSKGGANDELQKKVDNILATIQLEQSRLYPRLLNSSESMSKMSIQPLSTANGKPPPNFPVTKGEYEHLTSEWRQYSWSV</sequence>
<proteinExistence type="predicted"/>
<accession>A0A9P5ZUJ1</accession>
<dbReference type="OrthoDB" id="3259063at2759"/>
<feature type="region of interest" description="Disordered" evidence="1">
    <location>
        <begin position="1"/>
        <end position="24"/>
    </location>
</feature>
<feature type="compositionally biased region" description="Polar residues" evidence="1">
    <location>
        <begin position="93"/>
        <end position="103"/>
    </location>
</feature>
<reference evidence="2" key="1">
    <citation type="submission" date="2020-11" db="EMBL/GenBank/DDBJ databases">
        <authorList>
            <consortium name="DOE Joint Genome Institute"/>
            <person name="Ahrendt S."/>
            <person name="Riley R."/>
            <person name="Andreopoulos W."/>
            <person name="Labutti K."/>
            <person name="Pangilinan J."/>
            <person name="Ruiz-Duenas F.J."/>
            <person name="Barrasa J.M."/>
            <person name="Sanchez-Garcia M."/>
            <person name="Camarero S."/>
            <person name="Miyauchi S."/>
            <person name="Serrano A."/>
            <person name="Linde D."/>
            <person name="Babiker R."/>
            <person name="Drula E."/>
            <person name="Ayuso-Fernandez I."/>
            <person name="Pacheco R."/>
            <person name="Padilla G."/>
            <person name="Ferreira P."/>
            <person name="Barriuso J."/>
            <person name="Kellner H."/>
            <person name="Castanera R."/>
            <person name="Alfaro M."/>
            <person name="Ramirez L."/>
            <person name="Pisabarro A.G."/>
            <person name="Kuo A."/>
            <person name="Tritt A."/>
            <person name="Lipzen A."/>
            <person name="He G."/>
            <person name="Yan M."/>
            <person name="Ng V."/>
            <person name="Cullen D."/>
            <person name="Martin F."/>
            <person name="Rosso M.-N."/>
            <person name="Henrissat B."/>
            <person name="Hibbett D."/>
            <person name="Martinez A.T."/>
            <person name="Grigoriev I.V."/>
        </authorList>
    </citation>
    <scope>NUCLEOTIDE SEQUENCE</scope>
    <source>
        <strain evidence="2">ATCC 90797</strain>
    </source>
</reference>
<keyword evidence="3" id="KW-1185">Reference proteome</keyword>
<dbReference type="AlphaFoldDB" id="A0A9P5ZUJ1"/>
<feature type="compositionally biased region" description="Polar residues" evidence="1">
    <location>
        <begin position="1"/>
        <end position="17"/>
    </location>
</feature>